<dbReference type="RefSeq" id="WP_004845199.1">
    <property type="nucleotide sequence ID" value="NZ_CATVPX010000010.1"/>
</dbReference>
<name>A0A173ZB52_9FIRM</name>
<dbReference type="InterPro" id="IPR025962">
    <property type="entry name" value="SdpI/YhfL"/>
</dbReference>
<dbReference type="GO" id="GO:0009636">
    <property type="term" value="P:response to toxic substance"/>
    <property type="evidence" value="ECO:0007669"/>
    <property type="project" value="TreeGrafter"/>
</dbReference>
<evidence type="ECO:0000256" key="1">
    <source>
        <dbReference type="SAM" id="Phobius"/>
    </source>
</evidence>
<feature type="transmembrane region" description="Helical" evidence="1">
    <location>
        <begin position="7"/>
        <end position="26"/>
    </location>
</feature>
<protein>
    <submittedName>
        <fullName evidence="4">DUF1648 domain-containing protein</fullName>
    </submittedName>
    <submittedName>
        <fullName evidence="3">Immunity protein sdpI</fullName>
    </submittedName>
</protein>
<feature type="transmembrane region" description="Helical" evidence="1">
    <location>
        <begin position="84"/>
        <end position="106"/>
    </location>
</feature>
<evidence type="ECO:0000313" key="6">
    <source>
        <dbReference type="Proteomes" id="UP000292665"/>
    </source>
</evidence>
<dbReference type="EMBL" id="CYZO01000007">
    <property type="protein sequence ID" value="CUN73207.1"/>
    <property type="molecule type" value="Genomic_DNA"/>
</dbReference>
<dbReference type="PANTHER" id="PTHR37810:SF5">
    <property type="entry name" value="IMMUNITY PROTEIN SDPI"/>
    <property type="match status" value="1"/>
</dbReference>
<gene>
    <name evidence="3" type="primary">sdpI</name>
    <name evidence="4" type="ORF">EAI93_04865</name>
    <name evidence="3" type="ORF">ERS852456_00671</name>
</gene>
<dbReference type="InterPro" id="IPR026272">
    <property type="entry name" value="SdpI"/>
</dbReference>
<organism evidence="3 5">
    <name type="scientific">[Ruminococcus] torques</name>
    <dbReference type="NCBI Taxonomy" id="33039"/>
    <lineage>
        <taxon>Bacteria</taxon>
        <taxon>Bacillati</taxon>
        <taxon>Bacillota</taxon>
        <taxon>Clostridia</taxon>
        <taxon>Lachnospirales</taxon>
        <taxon>Lachnospiraceae</taxon>
        <taxon>Mediterraneibacter</taxon>
    </lineage>
</organism>
<feature type="domain" description="DUF1648" evidence="2">
    <location>
        <begin position="13"/>
        <end position="60"/>
    </location>
</feature>
<sequence>MKKYKTTIIITTLITLLPIVIGLFLWNKLPDTLATHWGSDGTANGWSSKTFSVFGMPLILTAIHVLCLFVTLNDPKKKNIHKKPMALIFWLVPVISLLANCSTYLIALGVDFSIEIFISALIGVFFIVLGNYMPKLQQNYTIGIKLPWTLNSEENWNRTHRLGGKLYIVMGIAMILMSFIDSLLGSEAAAWIILSVITIGAIIPAAYSFYLYKKGI</sequence>
<dbReference type="InterPro" id="IPR012867">
    <property type="entry name" value="DUF1648"/>
</dbReference>
<dbReference type="Pfam" id="PF13630">
    <property type="entry name" value="SdpI"/>
    <property type="match status" value="1"/>
</dbReference>
<feature type="transmembrane region" description="Helical" evidence="1">
    <location>
        <begin position="190"/>
        <end position="212"/>
    </location>
</feature>
<feature type="transmembrane region" description="Helical" evidence="1">
    <location>
        <begin position="51"/>
        <end position="72"/>
    </location>
</feature>
<keyword evidence="1" id="KW-0812">Transmembrane</keyword>
<dbReference type="Proteomes" id="UP000292665">
    <property type="component" value="Unassembled WGS sequence"/>
</dbReference>
<evidence type="ECO:0000259" key="2">
    <source>
        <dbReference type="Pfam" id="PF07853"/>
    </source>
</evidence>
<dbReference type="Proteomes" id="UP000095787">
    <property type="component" value="Unassembled WGS sequence"/>
</dbReference>
<dbReference type="PANTHER" id="PTHR37810">
    <property type="entry name" value="IMMUNITY PROTEIN SDPI"/>
    <property type="match status" value="1"/>
</dbReference>
<evidence type="ECO:0000313" key="5">
    <source>
        <dbReference type="Proteomes" id="UP000095787"/>
    </source>
</evidence>
<dbReference type="GeneID" id="97329520"/>
<keyword evidence="1" id="KW-1133">Transmembrane helix</keyword>
<reference evidence="3 5" key="1">
    <citation type="submission" date="2015-09" db="EMBL/GenBank/DDBJ databases">
        <authorList>
            <consortium name="Pathogen Informatics"/>
        </authorList>
    </citation>
    <scope>NUCLEOTIDE SEQUENCE [LARGE SCALE GENOMIC DNA]</scope>
    <source>
        <strain evidence="3 5">2789STDY5834841</strain>
    </source>
</reference>
<keyword evidence="1" id="KW-0472">Membrane</keyword>
<feature type="transmembrane region" description="Helical" evidence="1">
    <location>
        <begin position="112"/>
        <end position="132"/>
    </location>
</feature>
<proteinExistence type="predicted"/>
<dbReference type="AlphaFoldDB" id="A0A173ZB52"/>
<dbReference type="Pfam" id="PF07853">
    <property type="entry name" value="DUF1648"/>
    <property type="match status" value="1"/>
</dbReference>
<accession>A0A173ZB52</accession>
<feature type="transmembrane region" description="Helical" evidence="1">
    <location>
        <begin position="166"/>
        <end position="184"/>
    </location>
</feature>
<dbReference type="PIRSF" id="PIRSF038959">
    <property type="entry name" value="SdpI"/>
    <property type="match status" value="1"/>
</dbReference>
<reference evidence="4 6" key="2">
    <citation type="journal article" date="2019" name="Science, e1252229">
        <title>Invertible promoters mediate bacterial phase variation, antibiotic resistance, and host adaptation in the gut.</title>
        <authorList>
            <person name="Jiang X."/>
            <person name="Hall A.B."/>
            <person name="Arthur T.D."/>
            <person name="Plichta D.R."/>
            <person name="Covington C.T."/>
            <person name="Poyet M."/>
            <person name="Crothers J."/>
            <person name="Moses P.L."/>
            <person name="Tolonen A.C."/>
            <person name="Vlamakis H."/>
            <person name="Alm E.J."/>
            <person name="Xavier R.J."/>
        </authorList>
    </citation>
    <scope>NUCLEOTIDE SEQUENCE [LARGE SCALE GENOMIC DNA]</scope>
    <source>
        <strain evidence="6">aa_0143</strain>
        <strain evidence="4">Aa_0143</strain>
    </source>
</reference>
<evidence type="ECO:0000313" key="3">
    <source>
        <dbReference type="EMBL" id="CUN73207.1"/>
    </source>
</evidence>
<evidence type="ECO:0000313" key="4">
    <source>
        <dbReference type="EMBL" id="RYS80841.1"/>
    </source>
</evidence>
<dbReference type="EMBL" id="RCYR01000006">
    <property type="protein sequence ID" value="RYS80841.1"/>
    <property type="molecule type" value="Genomic_DNA"/>
</dbReference>